<dbReference type="Gene3D" id="1.10.510.10">
    <property type="entry name" value="Transferase(Phosphotransferase) domain 1"/>
    <property type="match status" value="1"/>
</dbReference>
<feature type="region of interest" description="Disordered" evidence="2">
    <location>
        <begin position="633"/>
        <end position="652"/>
    </location>
</feature>
<feature type="domain" description="FHA" evidence="3">
    <location>
        <begin position="47"/>
        <end position="106"/>
    </location>
</feature>
<name>T5A992_OPHSC</name>
<dbReference type="PROSITE" id="PS00108">
    <property type="entry name" value="PROTEIN_KINASE_ST"/>
    <property type="match status" value="1"/>
</dbReference>
<proteinExistence type="inferred from homology"/>
<reference evidence="5 6" key="1">
    <citation type="journal article" date="2013" name="Chin. Sci. Bull.">
        <title>Genome survey uncovers the secrets of sex and lifestyle in caterpillar fungus.</title>
        <authorList>
            <person name="Hu X."/>
            <person name="Zhang Y."/>
            <person name="Xiao G."/>
            <person name="Zheng P."/>
            <person name="Xia Y."/>
            <person name="Zhang X."/>
            <person name="St Leger R.J."/>
            <person name="Liu X."/>
            <person name="Wang C."/>
        </authorList>
    </citation>
    <scope>NUCLEOTIDE SEQUENCE [LARGE SCALE GENOMIC DNA]</scope>
    <source>
        <strain evidence="6">Co18 / CGMCC 3.14243</strain>
        <tissue evidence="5">Fruit-body</tissue>
    </source>
</reference>
<dbReference type="PROSITE" id="PS50011">
    <property type="entry name" value="PROTEIN_KINASE_DOM"/>
    <property type="match status" value="1"/>
</dbReference>
<dbReference type="AlphaFoldDB" id="T5A992"/>
<dbReference type="InterPro" id="IPR000719">
    <property type="entry name" value="Prot_kinase_dom"/>
</dbReference>
<dbReference type="InterPro" id="IPR008271">
    <property type="entry name" value="Ser/Thr_kinase_AS"/>
</dbReference>
<gene>
    <name evidence="5" type="ORF">OCS_05155</name>
</gene>
<feature type="region of interest" description="Disordered" evidence="2">
    <location>
        <begin position="522"/>
        <end position="558"/>
    </location>
</feature>
<protein>
    <submittedName>
        <fullName evidence="5">Protein kinase-like domain protein</fullName>
    </submittedName>
</protein>
<feature type="domain" description="Protein kinase" evidence="4">
    <location>
        <begin position="159"/>
        <end position="423"/>
    </location>
</feature>
<dbReference type="InterPro" id="IPR011009">
    <property type="entry name" value="Kinase-like_dom_sf"/>
</dbReference>
<feature type="compositionally biased region" description="Polar residues" evidence="2">
    <location>
        <begin position="522"/>
        <end position="534"/>
    </location>
</feature>
<accession>T5A992</accession>
<dbReference type="GO" id="GO:0004672">
    <property type="term" value="F:protein kinase activity"/>
    <property type="evidence" value="ECO:0007669"/>
    <property type="project" value="InterPro"/>
</dbReference>
<dbReference type="EMBL" id="KE653640">
    <property type="protein sequence ID" value="EQK99133.1"/>
    <property type="molecule type" value="Genomic_DNA"/>
</dbReference>
<comment type="similarity">
    <text evidence="1">Belongs to the protein kinase superfamily. CAMK Ser/Thr protein kinase family. CHEK2 subfamily.</text>
</comment>
<dbReference type="InterPro" id="IPR000253">
    <property type="entry name" value="FHA_dom"/>
</dbReference>
<keyword evidence="5" id="KW-0808">Transferase</keyword>
<dbReference type="SUPFAM" id="SSF49879">
    <property type="entry name" value="SMAD/FHA domain"/>
    <property type="match status" value="1"/>
</dbReference>
<evidence type="ECO:0000259" key="4">
    <source>
        <dbReference type="PROSITE" id="PS50011"/>
    </source>
</evidence>
<evidence type="ECO:0000313" key="5">
    <source>
        <dbReference type="EMBL" id="EQK99133.1"/>
    </source>
</evidence>
<evidence type="ECO:0000256" key="1">
    <source>
        <dbReference type="ARBA" id="ARBA00005575"/>
    </source>
</evidence>
<evidence type="ECO:0000313" key="6">
    <source>
        <dbReference type="Proteomes" id="UP000019374"/>
    </source>
</evidence>
<dbReference type="PROSITE" id="PS50006">
    <property type="entry name" value="FHA_DOMAIN"/>
    <property type="match status" value="1"/>
</dbReference>
<dbReference type="Gene3D" id="2.60.200.20">
    <property type="match status" value="1"/>
</dbReference>
<dbReference type="Pfam" id="PF00069">
    <property type="entry name" value="Pkinase"/>
    <property type="match status" value="1"/>
</dbReference>
<dbReference type="SUPFAM" id="SSF56112">
    <property type="entry name" value="Protein kinase-like (PK-like)"/>
    <property type="match status" value="1"/>
</dbReference>
<dbReference type="Pfam" id="PF00498">
    <property type="entry name" value="FHA"/>
    <property type="match status" value="1"/>
</dbReference>
<dbReference type="PANTHER" id="PTHR24347">
    <property type="entry name" value="SERINE/THREONINE-PROTEIN KINASE"/>
    <property type="match status" value="1"/>
</dbReference>
<dbReference type="GO" id="GO:0005524">
    <property type="term" value="F:ATP binding"/>
    <property type="evidence" value="ECO:0007669"/>
    <property type="project" value="InterPro"/>
</dbReference>
<dbReference type="HOGENOM" id="CLU_000288_160_1_1"/>
<dbReference type="eggNOG" id="KOG0032">
    <property type="taxonomic scope" value="Eukaryota"/>
</dbReference>
<dbReference type="Proteomes" id="UP000019374">
    <property type="component" value="Unassembled WGS sequence"/>
</dbReference>
<organism evidence="5 6">
    <name type="scientific">Ophiocordyceps sinensis (strain Co18 / CGMCC 3.14243)</name>
    <name type="common">Yarsagumba caterpillar fungus</name>
    <name type="synonym">Hirsutella sinensis</name>
    <dbReference type="NCBI Taxonomy" id="911162"/>
    <lineage>
        <taxon>Eukaryota</taxon>
        <taxon>Fungi</taxon>
        <taxon>Dikarya</taxon>
        <taxon>Ascomycota</taxon>
        <taxon>Pezizomycotina</taxon>
        <taxon>Sordariomycetes</taxon>
        <taxon>Hypocreomycetidae</taxon>
        <taxon>Hypocreales</taxon>
        <taxon>Ophiocordycipitaceae</taxon>
        <taxon>Ophiocordyceps</taxon>
    </lineage>
</organism>
<evidence type="ECO:0000259" key="3">
    <source>
        <dbReference type="PROSITE" id="PS50006"/>
    </source>
</evidence>
<dbReference type="SMART" id="SM00240">
    <property type="entry name" value="FHA"/>
    <property type="match status" value="1"/>
</dbReference>
<dbReference type="OrthoDB" id="74764at2759"/>
<feature type="region of interest" description="Disordered" evidence="2">
    <location>
        <begin position="1"/>
        <end position="21"/>
    </location>
</feature>
<sequence>MASPLVDQPGQETSESREHPDRCLLQSDSRLGEEYQVLVPIWDSDTVRIGRDPQSRHVFFIHDDPINVVSRHHCEVYVVVYDEAVSHVYVRDRKSSNGTFVNNIRIGAESEAGYLLEDGDTIEIHPYWTFTFCDNRGPNIHPLTPVQEAECKLFEDKYQIGPRCLGQGSDGVVYLATEVETKKQLVCKVVDLKKIRGCNAPEELRRKLQEADVLRQLQHPNVLPYVDAILSPHSLFTFTQLATGGDLWSFLYQRDVVGELETRVIIRQVLHALDYIHTKGVVHRDLKPENVLLAFSPNMACHRVMLSDFGACAVPRRSRMLTHTGTVNYQAPEIQGQPQPQTAAVDMWSLGIVALTLLTHHMDVRLVGLDRMDQQQLDEFLGQNILQLPGQFSPNCQSFVRLCLQVSPPARISAAGALCHDWLCTPETHLRHFEELERRSTSSWKPQTHLRPMPLHLPDVTDEHLSAWQQGLQLGSQLTPWLGGSQAHNESSGYFDGPVNLKPGNFSTLTVRNASSRWHSTLDTLPNSSVTETNLIDPRPRSPPRGTQAGKVSGTEATQSSMIRLGKSGMKAKSVQANDTALLPLTNFEKHLDSARRSPQDRREKVLEELRRTNATFVPDMSVLSTTLACLDEKGQTSGQQSTSVYSPTLFR</sequence>
<dbReference type="InterPro" id="IPR008984">
    <property type="entry name" value="SMAD_FHA_dom_sf"/>
</dbReference>
<evidence type="ECO:0000256" key="2">
    <source>
        <dbReference type="SAM" id="MobiDB-lite"/>
    </source>
</evidence>
<feature type="compositionally biased region" description="Polar residues" evidence="2">
    <location>
        <begin position="636"/>
        <end position="652"/>
    </location>
</feature>
<keyword evidence="5" id="KW-0418">Kinase</keyword>
<dbReference type="SMART" id="SM00220">
    <property type="entry name" value="S_TKc"/>
    <property type="match status" value="1"/>
</dbReference>